<organism evidence="2 3">
    <name type="scientific">Massilimicrobiota timonensis</name>
    <dbReference type="NCBI Taxonomy" id="1776392"/>
    <lineage>
        <taxon>Bacteria</taxon>
        <taxon>Bacillati</taxon>
        <taxon>Bacillota</taxon>
        <taxon>Erysipelotrichia</taxon>
        <taxon>Erysipelotrichales</taxon>
        <taxon>Erysipelotrichaceae</taxon>
        <taxon>Massilimicrobiota</taxon>
    </lineage>
</organism>
<dbReference type="Proteomes" id="UP001529275">
    <property type="component" value="Unassembled WGS sequence"/>
</dbReference>
<keyword evidence="1" id="KW-1133">Transmembrane helix</keyword>
<protein>
    <submittedName>
        <fullName evidence="2">Uncharacterized protein</fullName>
    </submittedName>
</protein>
<evidence type="ECO:0000313" key="3">
    <source>
        <dbReference type="Proteomes" id="UP001529275"/>
    </source>
</evidence>
<reference evidence="3" key="1">
    <citation type="submission" date="2023-06" db="EMBL/GenBank/DDBJ databases">
        <title>Identification and characterization of horizontal gene transfer across gut microbiota members of farm animals based on homology search.</title>
        <authorList>
            <person name="Zeman M."/>
            <person name="Kubasova T."/>
            <person name="Jahodarova E."/>
            <person name="Nykrynova M."/>
            <person name="Rychlik I."/>
        </authorList>
    </citation>
    <scope>NUCLEOTIDE SEQUENCE [LARGE SCALE GENOMIC DNA]</scope>
    <source>
        <strain evidence="3">ET341</strain>
    </source>
</reference>
<gene>
    <name evidence="2" type="ORF">QUV98_05345</name>
</gene>
<sequence length="92" mass="10592">MTYKVSKILKVCAYIFLVGSILQQGYTIAMNTSYLNTGELMGVESMLMMLWSCFISFLLSLIIYGFAEIIEYYEMKKTKDTDILTNENNDVK</sequence>
<feature type="transmembrane region" description="Helical" evidence="1">
    <location>
        <begin position="49"/>
        <end position="67"/>
    </location>
</feature>
<dbReference type="RefSeq" id="WP_087243336.1">
    <property type="nucleotide sequence ID" value="NZ_JAUDCK010000014.1"/>
</dbReference>
<keyword evidence="1" id="KW-0472">Membrane</keyword>
<dbReference type="EMBL" id="JAUDCK010000014">
    <property type="protein sequence ID" value="MDM8195738.1"/>
    <property type="molecule type" value="Genomic_DNA"/>
</dbReference>
<keyword evidence="1" id="KW-0812">Transmembrane</keyword>
<accession>A0ABT7UHW9</accession>
<proteinExistence type="predicted"/>
<reference evidence="2 3" key="2">
    <citation type="submission" date="2023-06" db="EMBL/GenBank/DDBJ databases">
        <authorList>
            <person name="Zeman M."/>
            <person name="Kubasova T."/>
            <person name="Jahodarova E."/>
            <person name="Nykrynova M."/>
            <person name="Rychlik I."/>
        </authorList>
    </citation>
    <scope>NUCLEOTIDE SEQUENCE [LARGE SCALE GENOMIC DNA]</scope>
    <source>
        <strain evidence="2 3">ET341</strain>
    </source>
</reference>
<keyword evidence="3" id="KW-1185">Reference proteome</keyword>
<evidence type="ECO:0000256" key="1">
    <source>
        <dbReference type="SAM" id="Phobius"/>
    </source>
</evidence>
<name>A0ABT7UHW9_9FIRM</name>
<feature type="transmembrane region" description="Helical" evidence="1">
    <location>
        <begin position="12"/>
        <end position="29"/>
    </location>
</feature>
<comment type="caution">
    <text evidence="2">The sequence shown here is derived from an EMBL/GenBank/DDBJ whole genome shotgun (WGS) entry which is preliminary data.</text>
</comment>
<evidence type="ECO:0000313" key="2">
    <source>
        <dbReference type="EMBL" id="MDM8195738.1"/>
    </source>
</evidence>